<dbReference type="PANTHER" id="PTHR43280">
    <property type="entry name" value="ARAC-FAMILY TRANSCRIPTIONAL REGULATOR"/>
    <property type="match status" value="1"/>
</dbReference>
<dbReference type="InterPro" id="IPR014710">
    <property type="entry name" value="RmlC-like_jellyroll"/>
</dbReference>
<organism evidence="5 6">
    <name type="scientific">Vallitalea longa</name>
    <dbReference type="NCBI Taxonomy" id="2936439"/>
    <lineage>
        <taxon>Bacteria</taxon>
        <taxon>Bacillati</taxon>
        <taxon>Bacillota</taxon>
        <taxon>Clostridia</taxon>
        <taxon>Lachnospirales</taxon>
        <taxon>Vallitaleaceae</taxon>
        <taxon>Vallitalea</taxon>
    </lineage>
</organism>
<dbReference type="Pfam" id="PF02311">
    <property type="entry name" value="AraC_binding"/>
    <property type="match status" value="1"/>
</dbReference>
<evidence type="ECO:0000256" key="1">
    <source>
        <dbReference type="ARBA" id="ARBA00023015"/>
    </source>
</evidence>
<dbReference type="CDD" id="cd02208">
    <property type="entry name" value="cupin_RmlC-like"/>
    <property type="match status" value="1"/>
</dbReference>
<evidence type="ECO:0000256" key="2">
    <source>
        <dbReference type="ARBA" id="ARBA00023125"/>
    </source>
</evidence>
<dbReference type="InterPro" id="IPR018062">
    <property type="entry name" value="HTH_AraC-typ_CS"/>
</dbReference>
<evidence type="ECO:0000259" key="4">
    <source>
        <dbReference type="PROSITE" id="PS01124"/>
    </source>
</evidence>
<dbReference type="InterPro" id="IPR003313">
    <property type="entry name" value="AraC-bd"/>
</dbReference>
<sequence length="262" mass="30801">MYPFYEIRESDNNYFYTIGSSVNITFPAHLHSYIELIYIVEGSIKVNINESIKDLDEGDIAISFQNDIHSYYTKDFSKSIILLFSPDIIGEFFNNIKEKSLAIYFFPKNTYDDRVMDLIEMLRYEKENGDDENIVRGFLYSIMGCMSSNFIYDDSKQIYDNTIQSILKYTEKHYRENISLDSISKDLGFSKFYISRIFNSKIGYKFNKYINRLRINSAQRLLTNTDMKILNIGLECGFESLRNFNRVFKELVGCTPSEYRSA</sequence>
<proteinExistence type="predicted"/>
<dbReference type="AlphaFoldDB" id="A0A9W6DFR4"/>
<dbReference type="PANTHER" id="PTHR43280:SF2">
    <property type="entry name" value="HTH-TYPE TRANSCRIPTIONAL REGULATOR EXSA"/>
    <property type="match status" value="1"/>
</dbReference>
<feature type="domain" description="HTH araC/xylS-type" evidence="4">
    <location>
        <begin position="164"/>
        <end position="262"/>
    </location>
</feature>
<dbReference type="PROSITE" id="PS01124">
    <property type="entry name" value="HTH_ARAC_FAMILY_2"/>
    <property type="match status" value="1"/>
</dbReference>
<dbReference type="Pfam" id="PF12833">
    <property type="entry name" value="HTH_18"/>
    <property type="match status" value="1"/>
</dbReference>
<dbReference type="InterPro" id="IPR009057">
    <property type="entry name" value="Homeodomain-like_sf"/>
</dbReference>
<dbReference type="EMBL" id="BRLB01000018">
    <property type="protein sequence ID" value="GKX31516.1"/>
    <property type="molecule type" value="Genomic_DNA"/>
</dbReference>
<dbReference type="PROSITE" id="PS00041">
    <property type="entry name" value="HTH_ARAC_FAMILY_1"/>
    <property type="match status" value="1"/>
</dbReference>
<dbReference type="PRINTS" id="PR00032">
    <property type="entry name" value="HTHARAC"/>
</dbReference>
<dbReference type="Gene3D" id="1.10.10.60">
    <property type="entry name" value="Homeodomain-like"/>
    <property type="match status" value="2"/>
</dbReference>
<dbReference type="Proteomes" id="UP001144256">
    <property type="component" value="Unassembled WGS sequence"/>
</dbReference>
<reference evidence="5" key="1">
    <citation type="submission" date="2022-06" db="EMBL/GenBank/DDBJ databases">
        <title>Vallitalea longa sp. nov., an anaerobic bacterium isolated from marine sediment.</title>
        <authorList>
            <person name="Hirano S."/>
            <person name="Terahara T."/>
            <person name="Mori K."/>
            <person name="Hamada M."/>
            <person name="Matsumoto R."/>
            <person name="Kobayashi T."/>
        </authorList>
    </citation>
    <scope>NUCLEOTIDE SEQUENCE</scope>
    <source>
        <strain evidence="5">SH18-1</strain>
    </source>
</reference>
<dbReference type="Gene3D" id="2.60.120.10">
    <property type="entry name" value="Jelly Rolls"/>
    <property type="match status" value="1"/>
</dbReference>
<evidence type="ECO:0000313" key="5">
    <source>
        <dbReference type="EMBL" id="GKX31516.1"/>
    </source>
</evidence>
<accession>A0A9W6DFR4</accession>
<gene>
    <name evidence="5" type="ORF">SH1V18_39960</name>
</gene>
<comment type="caution">
    <text evidence="5">The sequence shown here is derived from an EMBL/GenBank/DDBJ whole genome shotgun (WGS) entry which is preliminary data.</text>
</comment>
<dbReference type="InterPro" id="IPR018060">
    <property type="entry name" value="HTH_AraC"/>
</dbReference>
<dbReference type="GO" id="GO:0043565">
    <property type="term" value="F:sequence-specific DNA binding"/>
    <property type="evidence" value="ECO:0007669"/>
    <property type="project" value="InterPro"/>
</dbReference>
<keyword evidence="3" id="KW-0804">Transcription</keyword>
<keyword evidence="1" id="KW-0805">Transcription regulation</keyword>
<protein>
    <submittedName>
        <fullName evidence="5">AraC family transcriptional regulator</fullName>
    </submittedName>
</protein>
<dbReference type="RefSeq" id="WP_281818638.1">
    <property type="nucleotide sequence ID" value="NZ_BRLB01000018.1"/>
</dbReference>
<dbReference type="SMART" id="SM00342">
    <property type="entry name" value="HTH_ARAC"/>
    <property type="match status" value="1"/>
</dbReference>
<name>A0A9W6DFR4_9FIRM</name>
<dbReference type="InterPro" id="IPR037923">
    <property type="entry name" value="HTH-like"/>
</dbReference>
<keyword evidence="6" id="KW-1185">Reference proteome</keyword>
<evidence type="ECO:0000313" key="6">
    <source>
        <dbReference type="Proteomes" id="UP001144256"/>
    </source>
</evidence>
<dbReference type="SUPFAM" id="SSF51215">
    <property type="entry name" value="Regulatory protein AraC"/>
    <property type="match status" value="1"/>
</dbReference>
<dbReference type="SUPFAM" id="SSF46689">
    <property type="entry name" value="Homeodomain-like"/>
    <property type="match status" value="2"/>
</dbReference>
<evidence type="ECO:0000256" key="3">
    <source>
        <dbReference type="ARBA" id="ARBA00023163"/>
    </source>
</evidence>
<dbReference type="InterPro" id="IPR020449">
    <property type="entry name" value="Tscrpt_reg_AraC-type_HTH"/>
</dbReference>
<dbReference type="GO" id="GO:0003700">
    <property type="term" value="F:DNA-binding transcription factor activity"/>
    <property type="evidence" value="ECO:0007669"/>
    <property type="project" value="InterPro"/>
</dbReference>
<keyword evidence="2" id="KW-0238">DNA-binding</keyword>